<evidence type="ECO:0000313" key="7">
    <source>
        <dbReference type="EMBL" id="RJG19302.1"/>
    </source>
</evidence>
<dbReference type="PANTHER" id="PTHR45138">
    <property type="entry name" value="REGULATORY COMPONENTS OF SENSORY TRANSDUCTION SYSTEM"/>
    <property type="match status" value="1"/>
</dbReference>
<proteinExistence type="predicted"/>
<dbReference type="InterPro" id="IPR043128">
    <property type="entry name" value="Rev_trsase/Diguanyl_cyclase"/>
</dbReference>
<protein>
    <recommendedName>
        <fullName evidence="2">diguanylate cyclase</fullName>
        <ecNumber evidence="2">2.7.7.65</ecNumber>
    </recommendedName>
</protein>
<evidence type="ECO:0000256" key="1">
    <source>
        <dbReference type="ARBA" id="ARBA00001946"/>
    </source>
</evidence>
<dbReference type="CDD" id="cd01949">
    <property type="entry name" value="GGDEF"/>
    <property type="match status" value="1"/>
</dbReference>
<dbReference type="Proteomes" id="UP000283734">
    <property type="component" value="Unassembled WGS sequence"/>
</dbReference>
<dbReference type="FunFam" id="3.30.70.270:FF:000001">
    <property type="entry name" value="Diguanylate cyclase domain protein"/>
    <property type="match status" value="1"/>
</dbReference>
<feature type="transmembrane region" description="Helical" evidence="5">
    <location>
        <begin position="84"/>
        <end position="102"/>
    </location>
</feature>
<dbReference type="InterPro" id="IPR050469">
    <property type="entry name" value="Diguanylate_Cyclase"/>
</dbReference>
<dbReference type="NCBIfam" id="TIGR00254">
    <property type="entry name" value="GGDEF"/>
    <property type="match status" value="1"/>
</dbReference>
<evidence type="ECO:0000256" key="5">
    <source>
        <dbReference type="SAM" id="Phobius"/>
    </source>
</evidence>
<feature type="domain" description="GGDEF" evidence="6">
    <location>
        <begin position="237"/>
        <end position="367"/>
    </location>
</feature>
<evidence type="ECO:0000259" key="6">
    <source>
        <dbReference type="PROSITE" id="PS50887"/>
    </source>
</evidence>
<dbReference type="AlphaFoldDB" id="A0A418Y186"/>
<feature type="transmembrane region" description="Helical" evidence="5">
    <location>
        <begin position="53"/>
        <end position="72"/>
    </location>
</feature>
<feature type="transmembrane region" description="Helical" evidence="5">
    <location>
        <begin position="21"/>
        <end position="41"/>
    </location>
</feature>
<evidence type="ECO:0000256" key="3">
    <source>
        <dbReference type="ARBA" id="ARBA00034247"/>
    </source>
</evidence>
<comment type="cofactor">
    <cofactor evidence="1">
        <name>Mg(2+)</name>
        <dbReference type="ChEBI" id="CHEBI:18420"/>
    </cofactor>
</comment>
<evidence type="ECO:0000313" key="8">
    <source>
        <dbReference type="Proteomes" id="UP000283734"/>
    </source>
</evidence>
<comment type="caution">
    <text evidence="7">The sequence shown here is derived from an EMBL/GenBank/DDBJ whole genome shotgun (WGS) entry which is preliminary data.</text>
</comment>
<dbReference type="SMART" id="SM00267">
    <property type="entry name" value="GGDEF"/>
    <property type="match status" value="1"/>
</dbReference>
<gene>
    <name evidence="7" type="ORF">D4A39_00055</name>
</gene>
<dbReference type="OrthoDB" id="9759607at2"/>
<dbReference type="RefSeq" id="WP_022983986.1">
    <property type="nucleotide sequence ID" value="NZ_CAXGPP010000055.1"/>
</dbReference>
<dbReference type="InterPro" id="IPR029787">
    <property type="entry name" value="Nucleotide_cyclase"/>
</dbReference>
<name>A0A418Y186_9GAMM</name>
<sequence>MNQDLRQAQRFTLNERRLLKRHGRSAIAIMAMHTLLCVLYFRQGYLQISIESGLMLLAGVWGSLLVYQLLLVSGWTIKLREPSLSLFLILHFTLVFMISGYYVDEFRLSAVTLYFAGLLLVSFRLSGKAMVAVAVLGSASYAVMLWLALNDRWIQLSFSVEALQWLVFSMIAISFAITGGGINRLRNTLEDKNRELAKAVEQVREMAIRDDLTGLFNRRHLLEIMERQRALALRKKLPFAVCYVDLDHFKQINDRFGHEWGDRVLRRFSQVAMAGMRDGDYFGRLGGEEFLLILPQSDELGAVRVAERLRKRWREESFGAEGGPANVSLSIGVAAYRDSDTIDTLINRADEGLYKAKSGGRDQSQVA</sequence>
<organism evidence="7 8">
    <name type="scientific">Alcanivorax profundi</name>
    <dbReference type="NCBI Taxonomy" id="2338368"/>
    <lineage>
        <taxon>Bacteria</taxon>
        <taxon>Pseudomonadati</taxon>
        <taxon>Pseudomonadota</taxon>
        <taxon>Gammaproteobacteria</taxon>
        <taxon>Oceanospirillales</taxon>
        <taxon>Alcanivoracaceae</taxon>
        <taxon>Alcanivorax</taxon>
    </lineage>
</organism>
<dbReference type="Gene3D" id="3.30.70.270">
    <property type="match status" value="1"/>
</dbReference>
<dbReference type="EC" id="2.7.7.65" evidence="2"/>
<dbReference type="GO" id="GO:0052621">
    <property type="term" value="F:diguanylate cyclase activity"/>
    <property type="evidence" value="ECO:0007669"/>
    <property type="project" value="UniProtKB-EC"/>
</dbReference>
<dbReference type="SUPFAM" id="SSF55073">
    <property type="entry name" value="Nucleotide cyclase"/>
    <property type="match status" value="1"/>
</dbReference>
<feature type="transmembrane region" description="Helical" evidence="5">
    <location>
        <begin position="162"/>
        <end position="182"/>
    </location>
</feature>
<keyword evidence="5" id="KW-0472">Membrane</keyword>
<evidence type="ECO:0000256" key="4">
    <source>
        <dbReference type="SAM" id="Coils"/>
    </source>
</evidence>
<keyword evidence="5" id="KW-0812">Transmembrane</keyword>
<dbReference type="EMBL" id="QYYA01000001">
    <property type="protein sequence ID" value="RJG19302.1"/>
    <property type="molecule type" value="Genomic_DNA"/>
</dbReference>
<keyword evidence="4" id="KW-0175">Coiled coil</keyword>
<reference evidence="7 8" key="1">
    <citation type="submission" date="2018-09" db="EMBL/GenBank/DDBJ databases">
        <title>Alcanivorax profundi sp. nov., isolated from 1000 m-depth seawater of the Mariana Trench.</title>
        <authorList>
            <person name="Liu J."/>
        </authorList>
    </citation>
    <scope>NUCLEOTIDE SEQUENCE [LARGE SCALE GENOMIC DNA]</scope>
    <source>
        <strain evidence="7 8">MTEO17</strain>
    </source>
</reference>
<dbReference type="Pfam" id="PF00990">
    <property type="entry name" value="GGDEF"/>
    <property type="match status" value="1"/>
</dbReference>
<keyword evidence="8" id="KW-1185">Reference proteome</keyword>
<feature type="coiled-coil region" evidence="4">
    <location>
        <begin position="182"/>
        <end position="209"/>
    </location>
</feature>
<comment type="catalytic activity">
    <reaction evidence="3">
        <text>2 GTP = 3',3'-c-di-GMP + 2 diphosphate</text>
        <dbReference type="Rhea" id="RHEA:24898"/>
        <dbReference type="ChEBI" id="CHEBI:33019"/>
        <dbReference type="ChEBI" id="CHEBI:37565"/>
        <dbReference type="ChEBI" id="CHEBI:58805"/>
        <dbReference type="EC" id="2.7.7.65"/>
    </reaction>
</comment>
<accession>A0A418Y186</accession>
<dbReference type="PROSITE" id="PS50887">
    <property type="entry name" value="GGDEF"/>
    <property type="match status" value="1"/>
</dbReference>
<feature type="transmembrane region" description="Helical" evidence="5">
    <location>
        <begin position="108"/>
        <end position="125"/>
    </location>
</feature>
<dbReference type="InterPro" id="IPR000160">
    <property type="entry name" value="GGDEF_dom"/>
</dbReference>
<keyword evidence="5" id="KW-1133">Transmembrane helix</keyword>
<dbReference type="PANTHER" id="PTHR45138:SF9">
    <property type="entry name" value="DIGUANYLATE CYCLASE DGCM-RELATED"/>
    <property type="match status" value="1"/>
</dbReference>
<feature type="transmembrane region" description="Helical" evidence="5">
    <location>
        <begin position="132"/>
        <end position="150"/>
    </location>
</feature>
<evidence type="ECO:0000256" key="2">
    <source>
        <dbReference type="ARBA" id="ARBA00012528"/>
    </source>
</evidence>